<evidence type="ECO:0000313" key="7">
    <source>
        <dbReference type="EMBL" id="KAK4882037.1"/>
    </source>
</evidence>
<reference evidence="8" key="1">
    <citation type="submission" date="2023-01" db="EMBL/GenBank/DDBJ databases">
        <title>Key to firefly adult light organ development and bioluminescence: homeobox transcription factors regulate luciferase expression and transportation to peroxisome.</title>
        <authorList>
            <person name="Fu X."/>
        </authorList>
    </citation>
    <scope>NUCLEOTIDE SEQUENCE [LARGE SCALE GENOMIC DNA]</scope>
</reference>
<evidence type="ECO:0000256" key="2">
    <source>
        <dbReference type="ARBA" id="ARBA00022771"/>
    </source>
</evidence>
<sequence length="131" mass="15340">MDLKDVICKNKCCVSGCVDRISKRHRFPKDVSLLKEWVKNIKDQRLNTLSPQEIYSKYYVCDRNLVLEYLVPGTRRGLRRDASKKIYLEQKKLSLTLLKAIYTLHYVLKLIFLQNGISTTAVNHSYLCKTQ</sequence>
<proteinExistence type="predicted"/>
<accession>A0AAN7Q165</accession>
<dbReference type="SUPFAM" id="SSF57716">
    <property type="entry name" value="Glucocorticoid receptor-like (DNA-binding domain)"/>
    <property type="match status" value="1"/>
</dbReference>
<dbReference type="PROSITE" id="PS50950">
    <property type="entry name" value="ZF_THAP"/>
    <property type="match status" value="1"/>
</dbReference>
<evidence type="ECO:0000313" key="8">
    <source>
        <dbReference type="Proteomes" id="UP001353858"/>
    </source>
</evidence>
<evidence type="ECO:0000256" key="3">
    <source>
        <dbReference type="ARBA" id="ARBA00022833"/>
    </source>
</evidence>
<evidence type="ECO:0000256" key="4">
    <source>
        <dbReference type="ARBA" id="ARBA00023125"/>
    </source>
</evidence>
<organism evidence="7 8">
    <name type="scientific">Aquatica leii</name>
    <dbReference type="NCBI Taxonomy" id="1421715"/>
    <lineage>
        <taxon>Eukaryota</taxon>
        <taxon>Metazoa</taxon>
        <taxon>Ecdysozoa</taxon>
        <taxon>Arthropoda</taxon>
        <taxon>Hexapoda</taxon>
        <taxon>Insecta</taxon>
        <taxon>Pterygota</taxon>
        <taxon>Neoptera</taxon>
        <taxon>Endopterygota</taxon>
        <taxon>Coleoptera</taxon>
        <taxon>Polyphaga</taxon>
        <taxon>Elateriformia</taxon>
        <taxon>Elateroidea</taxon>
        <taxon>Lampyridae</taxon>
        <taxon>Luciolinae</taxon>
        <taxon>Aquatica</taxon>
    </lineage>
</organism>
<keyword evidence="3" id="KW-0862">Zinc</keyword>
<keyword evidence="4 5" id="KW-0238">DNA-binding</keyword>
<evidence type="ECO:0000256" key="5">
    <source>
        <dbReference type="PROSITE-ProRule" id="PRU00309"/>
    </source>
</evidence>
<dbReference type="Pfam" id="PF05485">
    <property type="entry name" value="THAP"/>
    <property type="match status" value="1"/>
</dbReference>
<dbReference type="Proteomes" id="UP001353858">
    <property type="component" value="Unassembled WGS sequence"/>
</dbReference>
<dbReference type="EMBL" id="JARPUR010000002">
    <property type="protein sequence ID" value="KAK4882037.1"/>
    <property type="molecule type" value="Genomic_DNA"/>
</dbReference>
<gene>
    <name evidence="7" type="ORF">RN001_005356</name>
</gene>
<name>A0AAN7Q165_9COLE</name>
<evidence type="ECO:0000256" key="1">
    <source>
        <dbReference type="ARBA" id="ARBA00022723"/>
    </source>
</evidence>
<keyword evidence="1" id="KW-0479">Metal-binding</keyword>
<keyword evidence="2 5" id="KW-0863">Zinc-finger</keyword>
<evidence type="ECO:0000259" key="6">
    <source>
        <dbReference type="PROSITE" id="PS50950"/>
    </source>
</evidence>
<keyword evidence="8" id="KW-1185">Reference proteome</keyword>
<dbReference type="GO" id="GO:0008270">
    <property type="term" value="F:zinc ion binding"/>
    <property type="evidence" value="ECO:0007669"/>
    <property type="project" value="UniProtKB-KW"/>
</dbReference>
<dbReference type="InterPro" id="IPR006612">
    <property type="entry name" value="THAP_Znf"/>
</dbReference>
<protein>
    <recommendedName>
        <fullName evidence="6">THAP-type domain-containing protein</fullName>
    </recommendedName>
</protein>
<comment type="caution">
    <text evidence="7">The sequence shown here is derived from an EMBL/GenBank/DDBJ whole genome shotgun (WGS) entry which is preliminary data.</text>
</comment>
<dbReference type="AlphaFoldDB" id="A0AAN7Q165"/>
<dbReference type="GO" id="GO:0003677">
    <property type="term" value="F:DNA binding"/>
    <property type="evidence" value="ECO:0007669"/>
    <property type="project" value="UniProtKB-UniRule"/>
</dbReference>
<feature type="domain" description="THAP-type" evidence="6">
    <location>
        <begin position="3"/>
        <end position="87"/>
    </location>
</feature>